<accession>A0A1G2G1V8</accession>
<evidence type="ECO:0000259" key="1">
    <source>
        <dbReference type="PROSITE" id="PS51462"/>
    </source>
</evidence>
<dbReference type="Pfam" id="PF00293">
    <property type="entry name" value="NUDIX"/>
    <property type="match status" value="1"/>
</dbReference>
<dbReference type="STRING" id="1802114.A2719_02630"/>
<evidence type="ECO:0000313" key="2">
    <source>
        <dbReference type="EMBL" id="OGZ43838.1"/>
    </source>
</evidence>
<gene>
    <name evidence="2" type="ORF">A2719_02630</name>
</gene>
<proteinExistence type="predicted"/>
<dbReference type="InterPro" id="IPR015797">
    <property type="entry name" value="NUDIX_hydrolase-like_dom_sf"/>
</dbReference>
<dbReference type="Gene3D" id="3.90.79.10">
    <property type="entry name" value="Nucleoside Triphosphate Pyrophosphohydrolase"/>
    <property type="match status" value="1"/>
</dbReference>
<dbReference type="AlphaFoldDB" id="A0A1G2G1V8"/>
<dbReference type="EMBL" id="MHNK01000010">
    <property type="protein sequence ID" value="OGZ43838.1"/>
    <property type="molecule type" value="Genomic_DNA"/>
</dbReference>
<dbReference type="PROSITE" id="PS51462">
    <property type="entry name" value="NUDIX"/>
    <property type="match status" value="1"/>
</dbReference>
<feature type="domain" description="Nudix hydrolase" evidence="1">
    <location>
        <begin position="23"/>
        <end position="166"/>
    </location>
</feature>
<sequence>MCGAQECLLCQYFYVNILFMIDDIKIKVGALVTNQVGDKALFIKEKIKKKDRPLWNIIQGTYGDRENETILEATIRECKEEALVNVEVKNFLGAYISSDETKFRALFAFLVEATEGKPAIPRKEDQDLRQESIIEVKWFTREEIASIPKEEFISSRSFAIVHQWLRNESYPLAMYKQIPFD</sequence>
<protein>
    <recommendedName>
        <fullName evidence="1">Nudix hydrolase domain-containing protein</fullName>
    </recommendedName>
</protein>
<dbReference type="PANTHER" id="PTHR43736:SF1">
    <property type="entry name" value="DIHYDRONEOPTERIN TRIPHOSPHATE DIPHOSPHATASE"/>
    <property type="match status" value="1"/>
</dbReference>
<dbReference type="Proteomes" id="UP000177480">
    <property type="component" value="Unassembled WGS sequence"/>
</dbReference>
<organism evidence="2 3">
    <name type="scientific">Candidatus Ryanbacteria bacterium RIFCSPHIGHO2_01_FULL_45_22</name>
    <dbReference type="NCBI Taxonomy" id="1802114"/>
    <lineage>
        <taxon>Bacteria</taxon>
        <taxon>Candidatus Ryaniibacteriota</taxon>
    </lineage>
</organism>
<dbReference type="InterPro" id="IPR000086">
    <property type="entry name" value="NUDIX_hydrolase_dom"/>
</dbReference>
<dbReference type="SUPFAM" id="SSF55811">
    <property type="entry name" value="Nudix"/>
    <property type="match status" value="1"/>
</dbReference>
<reference evidence="2 3" key="1">
    <citation type="journal article" date="2016" name="Nat. Commun.">
        <title>Thousands of microbial genomes shed light on interconnected biogeochemical processes in an aquifer system.</title>
        <authorList>
            <person name="Anantharaman K."/>
            <person name="Brown C.T."/>
            <person name="Hug L.A."/>
            <person name="Sharon I."/>
            <person name="Castelle C.J."/>
            <person name="Probst A.J."/>
            <person name="Thomas B.C."/>
            <person name="Singh A."/>
            <person name="Wilkins M.J."/>
            <person name="Karaoz U."/>
            <person name="Brodie E.L."/>
            <person name="Williams K.H."/>
            <person name="Hubbard S.S."/>
            <person name="Banfield J.F."/>
        </authorList>
    </citation>
    <scope>NUCLEOTIDE SEQUENCE [LARGE SCALE GENOMIC DNA]</scope>
</reference>
<evidence type="ECO:0000313" key="3">
    <source>
        <dbReference type="Proteomes" id="UP000177480"/>
    </source>
</evidence>
<name>A0A1G2G1V8_9BACT</name>
<comment type="caution">
    <text evidence="2">The sequence shown here is derived from an EMBL/GenBank/DDBJ whole genome shotgun (WGS) entry which is preliminary data.</text>
</comment>
<dbReference type="PANTHER" id="PTHR43736">
    <property type="entry name" value="ADP-RIBOSE PYROPHOSPHATASE"/>
    <property type="match status" value="1"/>
</dbReference>